<keyword evidence="2" id="KW-0564">Palmitate</keyword>
<sequence length="375" mass="43001">MNLLLFFNHKNKKSMVMGEKEVTECAGIGPTYAKRLEEKGFTKAYQLLAQYLLFTKDEEMFQEWLKSVAHKSATRRPFRFRLILRVLSSFFTLSTRELPGQPSNTMADNPFGDESDSSPNTPAQSPQFQEQRFGSNQTEQKQEETSFSPQSQSISRLTAATRFYIRRPREPDQVLVSHDVTKKFEVLDQNGAPMYYLVQEDSCCSRTFCCMGKWFSIDIYDLEEVHVGHFEKSIGCLTCWCGFCPQNMDIYFPPTKKIGQISQTWNFFGSPEFRTVNDKRDLVFLFSGSGLCGVKKISIFSGTKEKIGKMKNQWDGLPQAQFGSQICFGVDFEKSKKLDLEHLYLLLGSSFLMAYNYFGANKKVKHEELIGLKSS</sequence>
<dbReference type="AlphaFoldDB" id="E4YJC4"/>
<dbReference type="InterPro" id="IPR004122">
    <property type="entry name" value="BAF_prot"/>
</dbReference>
<keyword evidence="2" id="KW-0106">Calcium</keyword>
<comment type="function">
    <text evidence="2">May mediate accelerated ATP-independent bidirectional transbilayer migration of phospholipids upon binding calcium ions that results in a loss of phospholipid asymmetry in the plasma membrane.</text>
</comment>
<name>E4YJC4_OIKDI</name>
<comment type="similarity">
    <text evidence="1 2">Belongs to the phospholipid scramblase family.</text>
</comment>
<dbReference type="Pfam" id="PF03803">
    <property type="entry name" value="Scramblase"/>
    <property type="match status" value="1"/>
</dbReference>
<keyword evidence="2" id="KW-0449">Lipoprotein</keyword>
<dbReference type="GO" id="GO:0005886">
    <property type="term" value="C:plasma membrane"/>
    <property type="evidence" value="ECO:0007669"/>
    <property type="project" value="TreeGrafter"/>
</dbReference>
<evidence type="ECO:0000256" key="1">
    <source>
        <dbReference type="ARBA" id="ARBA00005350"/>
    </source>
</evidence>
<organism evidence="4">
    <name type="scientific">Oikopleura dioica</name>
    <name type="common">Tunicate</name>
    <dbReference type="NCBI Taxonomy" id="34765"/>
    <lineage>
        <taxon>Eukaryota</taxon>
        <taxon>Metazoa</taxon>
        <taxon>Chordata</taxon>
        <taxon>Tunicata</taxon>
        <taxon>Appendicularia</taxon>
        <taxon>Copelata</taxon>
        <taxon>Oikopleuridae</taxon>
        <taxon>Oikopleura</taxon>
    </lineage>
</organism>
<dbReference type="InterPro" id="IPR036617">
    <property type="entry name" value="BAF_sf"/>
</dbReference>
<evidence type="ECO:0000313" key="4">
    <source>
        <dbReference type="EMBL" id="CBY35585.1"/>
    </source>
</evidence>
<comment type="cofactor">
    <cofactor evidence="2">
        <name>Ca(2+)</name>
        <dbReference type="ChEBI" id="CHEBI:29108"/>
    </cofactor>
</comment>
<dbReference type="SUPFAM" id="SSF47798">
    <property type="entry name" value="Barrier-to-autointegration factor, BAF"/>
    <property type="match status" value="1"/>
</dbReference>
<dbReference type="PANTHER" id="PTHR23248">
    <property type="entry name" value="PHOSPHOLIPID SCRAMBLASE-RELATED"/>
    <property type="match status" value="1"/>
</dbReference>
<feature type="compositionally biased region" description="Polar residues" evidence="3">
    <location>
        <begin position="98"/>
        <end position="107"/>
    </location>
</feature>
<protein>
    <recommendedName>
        <fullName evidence="2">Phospholipid scramblase</fullName>
    </recommendedName>
</protein>
<dbReference type="SMART" id="SM01023">
    <property type="entry name" value="BAF"/>
    <property type="match status" value="1"/>
</dbReference>
<dbReference type="GO" id="GO:0017128">
    <property type="term" value="F:phospholipid scramblase activity"/>
    <property type="evidence" value="ECO:0007669"/>
    <property type="project" value="InterPro"/>
</dbReference>
<dbReference type="Gene3D" id="1.10.150.40">
    <property type="entry name" value="Barrier-to-autointegration factor, BAF"/>
    <property type="match status" value="1"/>
</dbReference>
<dbReference type="EMBL" id="FN654650">
    <property type="protein sequence ID" value="CBY35585.1"/>
    <property type="molecule type" value="Genomic_DNA"/>
</dbReference>
<reference evidence="4" key="1">
    <citation type="journal article" date="2010" name="Science">
        <title>Plasticity of animal genome architecture unmasked by rapid evolution of a pelagic tunicate.</title>
        <authorList>
            <person name="Denoeud F."/>
            <person name="Henriet S."/>
            <person name="Mungpakdee S."/>
            <person name="Aury J.M."/>
            <person name="Da Silva C."/>
            <person name="Brinkmann H."/>
            <person name="Mikhaleva J."/>
            <person name="Olsen L.C."/>
            <person name="Jubin C."/>
            <person name="Canestro C."/>
            <person name="Bouquet J.M."/>
            <person name="Danks G."/>
            <person name="Poulain J."/>
            <person name="Campsteijn C."/>
            <person name="Adamski M."/>
            <person name="Cross I."/>
            <person name="Yadetie F."/>
            <person name="Muffato M."/>
            <person name="Louis A."/>
            <person name="Butcher S."/>
            <person name="Tsagkogeorga G."/>
            <person name="Konrad A."/>
            <person name="Singh S."/>
            <person name="Jensen M.F."/>
            <person name="Cong E.H."/>
            <person name="Eikeseth-Otteraa H."/>
            <person name="Noel B."/>
            <person name="Anthouard V."/>
            <person name="Porcel B.M."/>
            <person name="Kachouri-Lafond R."/>
            <person name="Nishino A."/>
            <person name="Ugolini M."/>
            <person name="Chourrout P."/>
            <person name="Nishida H."/>
            <person name="Aasland R."/>
            <person name="Huzurbazar S."/>
            <person name="Westhof E."/>
            <person name="Delsuc F."/>
            <person name="Lehrach H."/>
            <person name="Reinhardt R."/>
            <person name="Weissenbach J."/>
            <person name="Roy S.W."/>
            <person name="Artiguenave F."/>
            <person name="Postlethwait J.H."/>
            <person name="Manak J.R."/>
            <person name="Thompson E.M."/>
            <person name="Jaillon O."/>
            <person name="Du Pasquier L."/>
            <person name="Boudinot P."/>
            <person name="Liberles D.A."/>
            <person name="Volff J.N."/>
            <person name="Philippe H."/>
            <person name="Lenhard B."/>
            <person name="Roest Crollius H."/>
            <person name="Wincker P."/>
            <person name="Chourrout D."/>
        </authorList>
    </citation>
    <scope>NUCLEOTIDE SEQUENCE [LARGE SCALE GENOMIC DNA]</scope>
</reference>
<evidence type="ECO:0000256" key="3">
    <source>
        <dbReference type="SAM" id="MobiDB-lite"/>
    </source>
</evidence>
<dbReference type="PANTHER" id="PTHR23248:SF9">
    <property type="entry name" value="PHOSPHOLIPID SCRAMBLASE"/>
    <property type="match status" value="1"/>
</dbReference>
<gene>
    <name evidence="4" type="ORF">GSOID_T00027411001</name>
</gene>
<feature type="region of interest" description="Disordered" evidence="3">
    <location>
        <begin position="98"/>
        <end position="154"/>
    </location>
</feature>
<proteinExistence type="inferred from homology"/>
<dbReference type="GO" id="GO:0003677">
    <property type="term" value="F:DNA binding"/>
    <property type="evidence" value="ECO:0007669"/>
    <property type="project" value="InterPro"/>
</dbReference>
<dbReference type="InterPro" id="IPR005552">
    <property type="entry name" value="Scramblase"/>
</dbReference>
<dbReference type="Proteomes" id="UP000011014">
    <property type="component" value="Unassembled WGS sequence"/>
</dbReference>
<evidence type="ECO:0000256" key="2">
    <source>
        <dbReference type="RuleBase" id="RU363116"/>
    </source>
</evidence>
<accession>E4YJC4</accession>
<feature type="compositionally biased region" description="Polar residues" evidence="3">
    <location>
        <begin position="117"/>
        <end position="154"/>
    </location>
</feature>
<dbReference type="Pfam" id="PF02961">
    <property type="entry name" value="SAM_BAF"/>
    <property type="match status" value="1"/>
</dbReference>